<reference evidence="1 2" key="1">
    <citation type="submission" date="2019-07" db="EMBL/GenBank/DDBJ databases">
        <title>WGS assembly of Gossypium tomentosum.</title>
        <authorList>
            <person name="Chen Z.J."/>
            <person name="Sreedasyam A."/>
            <person name="Ando A."/>
            <person name="Song Q."/>
            <person name="De L."/>
            <person name="Hulse-Kemp A."/>
            <person name="Ding M."/>
            <person name="Ye W."/>
            <person name="Kirkbride R."/>
            <person name="Jenkins J."/>
            <person name="Plott C."/>
            <person name="Lovell J."/>
            <person name="Lin Y.-M."/>
            <person name="Vaughn R."/>
            <person name="Liu B."/>
            <person name="Li W."/>
            <person name="Simpson S."/>
            <person name="Scheffler B."/>
            <person name="Saski C."/>
            <person name="Grover C."/>
            <person name="Hu G."/>
            <person name="Conover J."/>
            <person name="Carlson J."/>
            <person name="Shu S."/>
            <person name="Boston L."/>
            <person name="Williams M."/>
            <person name="Peterson D."/>
            <person name="Mcgee K."/>
            <person name="Jones D."/>
            <person name="Wendel J."/>
            <person name="Stelly D."/>
            <person name="Grimwood J."/>
            <person name="Schmutz J."/>
        </authorList>
    </citation>
    <scope>NUCLEOTIDE SEQUENCE [LARGE SCALE GENOMIC DNA]</scope>
    <source>
        <strain evidence="1">7179.01</strain>
    </source>
</reference>
<protein>
    <submittedName>
        <fullName evidence="1">Uncharacterized protein</fullName>
    </submittedName>
</protein>
<accession>A0A5D2IMZ6</accession>
<dbReference type="Proteomes" id="UP000322667">
    <property type="component" value="Chromosome D11"/>
</dbReference>
<evidence type="ECO:0000313" key="2">
    <source>
        <dbReference type="Proteomes" id="UP000322667"/>
    </source>
</evidence>
<keyword evidence="2" id="KW-1185">Reference proteome</keyword>
<dbReference type="EMBL" id="CM017633">
    <property type="protein sequence ID" value="TYH43665.1"/>
    <property type="molecule type" value="Genomic_DNA"/>
</dbReference>
<name>A0A5D2IMZ6_GOSTO</name>
<dbReference type="AlphaFoldDB" id="A0A5D2IMZ6"/>
<gene>
    <name evidence="1" type="ORF">ES332_D11G142500v1</name>
</gene>
<proteinExistence type="predicted"/>
<organism evidence="1 2">
    <name type="scientific">Gossypium tomentosum</name>
    <name type="common">Hawaiian cotton</name>
    <name type="synonym">Gossypium sandvicense</name>
    <dbReference type="NCBI Taxonomy" id="34277"/>
    <lineage>
        <taxon>Eukaryota</taxon>
        <taxon>Viridiplantae</taxon>
        <taxon>Streptophyta</taxon>
        <taxon>Embryophyta</taxon>
        <taxon>Tracheophyta</taxon>
        <taxon>Spermatophyta</taxon>
        <taxon>Magnoliopsida</taxon>
        <taxon>eudicotyledons</taxon>
        <taxon>Gunneridae</taxon>
        <taxon>Pentapetalae</taxon>
        <taxon>rosids</taxon>
        <taxon>malvids</taxon>
        <taxon>Malvales</taxon>
        <taxon>Malvaceae</taxon>
        <taxon>Malvoideae</taxon>
        <taxon>Gossypium</taxon>
    </lineage>
</organism>
<sequence>MKKKKKRITSRNLDSCSTRLSSARIRCLPLVSAAEPDSCCSSADDAVSDSITTLACPAWLQRSKNSMRLAHSKTTADHSSSFQNFEIFSQHTVKRQPTLLKTCRSEVITKL</sequence>
<evidence type="ECO:0000313" key="1">
    <source>
        <dbReference type="EMBL" id="TYH43665.1"/>
    </source>
</evidence>